<dbReference type="AlphaFoldDB" id="A0A545UQZ7"/>
<organism evidence="1 2">
    <name type="scientific">Cordyceps javanica</name>
    <dbReference type="NCBI Taxonomy" id="43265"/>
    <lineage>
        <taxon>Eukaryota</taxon>
        <taxon>Fungi</taxon>
        <taxon>Dikarya</taxon>
        <taxon>Ascomycota</taxon>
        <taxon>Pezizomycotina</taxon>
        <taxon>Sordariomycetes</taxon>
        <taxon>Hypocreomycetidae</taxon>
        <taxon>Hypocreales</taxon>
        <taxon>Cordycipitaceae</taxon>
        <taxon>Cordyceps</taxon>
    </lineage>
</organism>
<protein>
    <submittedName>
        <fullName evidence="1">Uncharacterized protein</fullName>
    </submittedName>
</protein>
<keyword evidence="2" id="KW-1185">Reference proteome</keyword>
<accession>A0A545UQZ7</accession>
<name>A0A545UQZ7_9HYPO</name>
<reference evidence="1 2" key="1">
    <citation type="journal article" date="2019" name="Appl. Microbiol. Biotechnol.">
        <title>Genome sequence of Isaria javanica and comparative genome analysis insights into family S53 peptidase evolution in fungal entomopathogens.</title>
        <authorList>
            <person name="Lin R."/>
            <person name="Zhang X."/>
            <person name="Xin B."/>
            <person name="Zou M."/>
            <person name="Gao Y."/>
            <person name="Qin F."/>
            <person name="Hu Q."/>
            <person name="Xie B."/>
            <person name="Cheng X."/>
        </authorList>
    </citation>
    <scope>NUCLEOTIDE SEQUENCE [LARGE SCALE GENOMIC DNA]</scope>
    <source>
        <strain evidence="1 2">IJ1G</strain>
    </source>
</reference>
<proteinExistence type="predicted"/>
<gene>
    <name evidence="1" type="ORF">IF1G_09463</name>
</gene>
<evidence type="ECO:0000313" key="1">
    <source>
        <dbReference type="EMBL" id="TQV91878.1"/>
    </source>
</evidence>
<comment type="caution">
    <text evidence="1">The sequence shown here is derived from an EMBL/GenBank/DDBJ whole genome shotgun (WGS) entry which is preliminary data.</text>
</comment>
<dbReference type="Proteomes" id="UP000315783">
    <property type="component" value="Unassembled WGS sequence"/>
</dbReference>
<evidence type="ECO:0000313" key="2">
    <source>
        <dbReference type="Proteomes" id="UP000315783"/>
    </source>
</evidence>
<sequence>MTKPSTPAPLWEDVLGKEEMRIEAGEWRFLGGGEGGGKVLDKGRLAVFVDAVFTSTEAALYYRRRANRYTAVNPLGYQSKQSAKLPRSSLPAAFWFSLPRMRQPRTLTVCGAVDRCACILKKRTREQ</sequence>
<dbReference type="EMBL" id="SPUK01000017">
    <property type="protein sequence ID" value="TQV91878.1"/>
    <property type="molecule type" value="Genomic_DNA"/>
</dbReference>